<evidence type="ECO:0000313" key="2">
    <source>
        <dbReference type="Proteomes" id="UP000748752"/>
    </source>
</evidence>
<comment type="caution">
    <text evidence="1">The sequence shown here is derived from an EMBL/GenBank/DDBJ whole genome shotgun (WGS) entry which is preliminary data.</text>
</comment>
<evidence type="ECO:0008006" key="3">
    <source>
        <dbReference type="Google" id="ProtNLM"/>
    </source>
</evidence>
<sequence>MANVDIRRQLPADASNDCVNRLLAAAWAGAATYNQTCYERTGGVAMPLRDGWYEELMATEPARAADWIGTSSPSGALGTVEHRNRQGRLRWSHHPLVAMLVTARRLALD</sequence>
<accession>A0ABS1CM97</accession>
<evidence type="ECO:0000313" key="1">
    <source>
        <dbReference type="EMBL" id="MBK1633047.1"/>
    </source>
</evidence>
<organism evidence="1 2">
    <name type="scientific">Thiohalocapsa halophila</name>
    <dbReference type="NCBI Taxonomy" id="69359"/>
    <lineage>
        <taxon>Bacteria</taxon>
        <taxon>Pseudomonadati</taxon>
        <taxon>Pseudomonadota</taxon>
        <taxon>Gammaproteobacteria</taxon>
        <taxon>Chromatiales</taxon>
        <taxon>Chromatiaceae</taxon>
        <taxon>Thiohalocapsa</taxon>
    </lineage>
</organism>
<proteinExistence type="predicted"/>
<name>A0ABS1CM97_9GAMM</name>
<gene>
    <name evidence="1" type="ORF">CKO31_20275</name>
</gene>
<reference evidence="1 2" key="1">
    <citation type="journal article" date="2020" name="Microorganisms">
        <title>Osmotic Adaptation and Compatible Solute Biosynthesis of Phototrophic Bacteria as Revealed from Genome Analyses.</title>
        <authorList>
            <person name="Imhoff J.F."/>
            <person name="Rahn T."/>
            <person name="Kunzel S."/>
            <person name="Keller A."/>
            <person name="Neulinger S.C."/>
        </authorList>
    </citation>
    <scope>NUCLEOTIDE SEQUENCE [LARGE SCALE GENOMIC DNA]</scope>
    <source>
        <strain evidence="1 2">DSM 6210</strain>
    </source>
</reference>
<dbReference type="Proteomes" id="UP000748752">
    <property type="component" value="Unassembled WGS sequence"/>
</dbReference>
<protein>
    <recommendedName>
        <fullName evidence="3">Transposase</fullName>
    </recommendedName>
</protein>
<dbReference type="RefSeq" id="WP_200240996.1">
    <property type="nucleotide sequence ID" value="NZ_NRRV01000066.1"/>
</dbReference>
<keyword evidence="2" id="KW-1185">Reference proteome</keyword>
<dbReference type="EMBL" id="NRRV01000066">
    <property type="protein sequence ID" value="MBK1633047.1"/>
    <property type="molecule type" value="Genomic_DNA"/>
</dbReference>